<gene>
    <name evidence="1" type="ORF">SFRICE_005489</name>
</gene>
<proteinExistence type="predicted"/>
<protein>
    <submittedName>
        <fullName evidence="1">SFRICE_005489</fullName>
    </submittedName>
</protein>
<accession>A0A2H1VZT5</accession>
<dbReference type="EMBL" id="ODYU01005400">
    <property type="protein sequence ID" value="SOQ46196.1"/>
    <property type="molecule type" value="Genomic_DNA"/>
</dbReference>
<organism evidence="1">
    <name type="scientific">Spodoptera frugiperda</name>
    <name type="common">Fall armyworm</name>
    <dbReference type="NCBI Taxonomy" id="7108"/>
    <lineage>
        <taxon>Eukaryota</taxon>
        <taxon>Metazoa</taxon>
        <taxon>Ecdysozoa</taxon>
        <taxon>Arthropoda</taxon>
        <taxon>Hexapoda</taxon>
        <taxon>Insecta</taxon>
        <taxon>Pterygota</taxon>
        <taxon>Neoptera</taxon>
        <taxon>Endopterygota</taxon>
        <taxon>Lepidoptera</taxon>
        <taxon>Glossata</taxon>
        <taxon>Ditrysia</taxon>
        <taxon>Noctuoidea</taxon>
        <taxon>Noctuidae</taxon>
        <taxon>Amphipyrinae</taxon>
        <taxon>Spodoptera</taxon>
    </lineage>
</organism>
<sequence length="103" mass="11552">MNAFHVLNLESVQFLDKNLHNIMEYAVGKRPDGSPDGVTSSLPAFWGLRIYGLLGNRGLGRLERGVIGPPHSQEETQRKRCFTSVFCEAMVLLLRVASWISHN</sequence>
<evidence type="ECO:0000313" key="1">
    <source>
        <dbReference type="EMBL" id="SOQ46196.1"/>
    </source>
</evidence>
<name>A0A2H1VZT5_SPOFR</name>
<reference evidence="1" key="1">
    <citation type="submission" date="2016-07" db="EMBL/GenBank/DDBJ databases">
        <authorList>
            <person name="Bretaudeau A."/>
        </authorList>
    </citation>
    <scope>NUCLEOTIDE SEQUENCE</scope>
    <source>
        <strain evidence="1">Rice</strain>
        <tissue evidence="1">Whole body</tissue>
    </source>
</reference>
<dbReference type="AlphaFoldDB" id="A0A2H1VZT5"/>